<dbReference type="KEGG" id="acan:ACA1_376290"/>
<dbReference type="RefSeq" id="XP_004353696.1">
    <property type="nucleotide sequence ID" value="XM_004353644.1"/>
</dbReference>
<proteinExistence type="predicted"/>
<feature type="transmembrane region" description="Helical" evidence="6">
    <location>
        <begin position="219"/>
        <end position="238"/>
    </location>
</feature>
<dbReference type="EMBL" id="KB007836">
    <property type="protein sequence ID" value="ELR24168.1"/>
    <property type="molecule type" value="Genomic_DNA"/>
</dbReference>
<evidence type="ECO:0000256" key="1">
    <source>
        <dbReference type="ARBA" id="ARBA00004127"/>
    </source>
</evidence>
<feature type="transmembrane region" description="Helical" evidence="6">
    <location>
        <begin position="149"/>
        <end position="167"/>
    </location>
</feature>
<organism evidence="7 8">
    <name type="scientific">Acanthamoeba castellanii (strain ATCC 30010 / Neff)</name>
    <dbReference type="NCBI Taxonomy" id="1257118"/>
    <lineage>
        <taxon>Eukaryota</taxon>
        <taxon>Amoebozoa</taxon>
        <taxon>Discosea</taxon>
        <taxon>Longamoebia</taxon>
        <taxon>Centramoebida</taxon>
        <taxon>Acanthamoebidae</taxon>
        <taxon>Acanthamoeba</taxon>
    </lineage>
</organism>
<dbReference type="PANTHER" id="PTHR10989:SF16">
    <property type="entry name" value="AT02829P-RELATED"/>
    <property type="match status" value="1"/>
</dbReference>
<dbReference type="PANTHER" id="PTHR10989">
    <property type="entry name" value="ANDROGEN-INDUCED PROTEIN 1-RELATED"/>
    <property type="match status" value="1"/>
</dbReference>
<dbReference type="GeneID" id="14925175"/>
<dbReference type="AlphaFoldDB" id="L8HHJ5"/>
<dbReference type="InterPro" id="IPR006838">
    <property type="entry name" value="ADTRP_AIG1"/>
</dbReference>
<evidence type="ECO:0000256" key="5">
    <source>
        <dbReference type="SAM" id="MobiDB-lite"/>
    </source>
</evidence>
<dbReference type="OrthoDB" id="17983at2759"/>
<keyword evidence="8" id="KW-1185">Reference proteome</keyword>
<sequence length="267" mass="29864">MQRASATTLLWHLAAWAACAYFLWRAEQLFGSPHANTLAFGGRYAFLTQLTHTALAGYFTFLVVYDLYHLIATTPTPPPSSSAKARKKNPEPTSSSTAKRLNALNDYLFVLLFVFTSLVGLMFWGLFFYDQELILPRSVQHYYPQDLNYFQHGAVMLLMWLEAVVCRRAHRNRSAAAELALVLAFGLLYLVWTFALVRLNGGQWPYAFQRDMDLRGHAAFNLVGAGVIVVAFALARGVRALLNPNPRATGAAPHVGKKRANPKKKQT</sequence>
<dbReference type="GO" id="GO:0012505">
    <property type="term" value="C:endomembrane system"/>
    <property type="evidence" value="ECO:0007669"/>
    <property type="project" value="UniProtKB-SubCell"/>
</dbReference>
<evidence type="ECO:0000256" key="3">
    <source>
        <dbReference type="ARBA" id="ARBA00022989"/>
    </source>
</evidence>
<accession>L8HHJ5</accession>
<dbReference type="GO" id="GO:0016020">
    <property type="term" value="C:membrane"/>
    <property type="evidence" value="ECO:0007669"/>
    <property type="project" value="InterPro"/>
</dbReference>
<dbReference type="VEuPathDB" id="AmoebaDB:ACA1_376290"/>
<evidence type="ECO:0000313" key="8">
    <source>
        <dbReference type="Proteomes" id="UP000011083"/>
    </source>
</evidence>
<reference evidence="7 8" key="1">
    <citation type="journal article" date="2013" name="Genome Biol.">
        <title>Genome of Acanthamoeba castellanii highlights extensive lateral gene transfer and early evolution of tyrosine kinase signaling.</title>
        <authorList>
            <person name="Clarke M."/>
            <person name="Lohan A.J."/>
            <person name="Liu B."/>
            <person name="Lagkouvardos I."/>
            <person name="Roy S."/>
            <person name="Zafar N."/>
            <person name="Bertelli C."/>
            <person name="Schilde C."/>
            <person name="Kianianmomeni A."/>
            <person name="Burglin T.R."/>
            <person name="Frech C."/>
            <person name="Turcotte B."/>
            <person name="Kopec K.O."/>
            <person name="Synnott J.M."/>
            <person name="Choo C."/>
            <person name="Paponov I."/>
            <person name="Finkler A."/>
            <person name="Soon Heng Tan C."/>
            <person name="Hutchins A.P."/>
            <person name="Weinmeier T."/>
            <person name="Rattei T."/>
            <person name="Chu J.S."/>
            <person name="Gimenez G."/>
            <person name="Irimia M."/>
            <person name="Rigden D.J."/>
            <person name="Fitzpatrick D.A."/>
            <person name="Lorenzo-Morales J."/>
            <person name="Bateman A."/>
            <person name="Chiu C.H."/>
            <person name="Tang P."/>
            <person name="Hegemann P."/>
            <person name="Fromm H."/>
            <person name="Raoult D."/>
            <person name="Greub G."/>
            <person name="Miranda-Saavedra D."/>
            <person name="Chen N."/>
            <person name="Nash P."/>
            <person name="Ginger M.L."/>
            <person name="Horn M."/>
            <person name="Schaap P."/>
            <person name="Caler L."/>
            <person name="Loftus B."/>
        </authorList>
    </citation>
    <scope>NUCLEOTIDE SEQUENCE [LARGE SCALE GENOMIC DNA]</scope>
    <source>
        <strain evidence="7 8">Neff</strain>
    </source>
</reference>
<evidence type="ECO:0000256" key="4">
    <source>
        <dbReference type="ARBA" id="ARBA00023136"/>
    </source>
</evidence>
<feature type="transmembrane region" description="Helical" evidence="6">
    <location>
        <begin position="44"/>
        <end position="65"/>
    </location>
</feature>
<name>L8HHJ5_ACACF</name>
<feature type="transmembrane region" description="Helical" evidence="6">
    <location>
        <begin position="107"/>
        <end position="129"/>
    </location>
</feature>
<keyword evidence="3 6" id="KW-1133">Transmembrane helix</keyword>
<comment type="subcellular location">
    <subcellularLocation>
        <location evidence="1">Endomembrane system</location>
        <topology evidence="1">Multi-pass membrane protein</topology>
    </subcellularLocation>
</comment>
<dbReference type="PROSITE" id="PS51257">
    <property type="entry name" value="PROKAR_LIPOPROTEIN"/>
    <property type="match status" value="1"/>
</dbReference>
<dbReference type="Proteomes" id="UP000011083">
    <property type="component" value="Unassembled WGS sequence"/>
</dbReference>
<keyword evidence="4 6" id="KW-0472">Membrane</keyword>
<feature type="region of interest" description="Disordered" evidence="5">
    <location>
        <begin position="76"/>
        <end position="97"/>
    </location>
</feature>
<keyword evidence="2 6" id="KW-0812">Transmembrane</keyword>
<feature type="transmembrane region" description="Helical" evidence="6">
    <location>
        <begin position="179"/>
        <end position="199"/>
    </location>
</feature>
<dbReference type="Pfam" id="PF04750">
    <property type="entry name" value="Far-17a_AIG1"/>
    <property type="match status" value="1"/>
</dbReference>
<evidence type="ECO:0000256" key="6">
    <source>
        <dbReference type="SAM" id="Phobius"/>
    </source>
</evidence>
<gene>
    <name evidence="7" type="ORF">ACA1_376290</name>
</gene>
<evidence type="ECO:0008006" key="9">
    <source>
        <dbReference type="Google" id="ProtNLM"/>
    </source>
</evidence>
<evidence type="ECO:0000256" key="2">
    <source>
        <dbReference type="ARBA" id="ARBA00022692"/>
    </source>
</evidence>
<protein>
    <recommendedName>
        <fullName evidence="9">FAR-17a/AIG1-like protein</fullName>
    </recommendedName>
</protein>
<evidence type="ECO:0000313" key="7">
    <source>
        <dbReference type="EMBL" id="ELR24168.1"/>
    </source>
</evidence>